<feature type="compositionally biased region" description="Polar residues" evidence="1">
    <location>
        <begin position="1"/>
        <end position="12"/>
    </location>
</feature>
<proteinExistence type="predicted"/>
<protein>
    <submittedName>
        <fullName evidence="2">Uncharacterized protein</fullName>
    </submittedName>
</protein>
<feature type="compositionally biased region" description="Basic and acidic residues" evidence="1">
    <location>
        <begin position="160"/>
        <end position="170"/>
    </location>
</feature>
<reference evidence="2" key="1">
    <citation type="submission" date="2020-08" db="EMBL/GenBank/DDBJ databases">
        <title>Genome sequencing and assembly of the red palm weevil Rhynchophorus ferrugineus.</title>
        <authorList>
            <person name="Dias G.B."/>
            <person name="Bergman C.M."/>
            <person name="Manee M."/>
        </authorList>
    </citation>
    <scope>NUCLEOTIDE SEQUENCE</scope>
    <source>
        <strain evidence="2">AA-2017</strain>
        <tissue evidence="2">Whole larva</tissue>
    </source>
</reference>
<name>A0A834I245_RHYFE</name>
<evidence type="ECO:0000313" key="3">
    <source>
        <dbReference type="Proteomes" id="UP000625711"/>
    </source>
</evidence>
<feature type="region of interest" description="Disordered" evidence="1">
    <location>
        <begin position="160"/>
        <end position="192"/>
    </location>
</feature>
<evidence type="ECO:0000256" key="1">
    <source>
        <dbReference type="SAM" id="MobiDB-lite"/>
    </source>
</evidence>
<comment type="caution">
    <text evidence="2">The sequence shown here is derived from an EMBL/GenBank/DDBJ whole genome shotgun (WGS) entry which is preliminary data.</text>
</comment>
<feature type="region of interest" description="Disordered" evidence="1">
    <location>
        <begin position="217"/>
        <end position="238"/>
    </location>
</feature>
<dbReference type="Proteomes" id="UP000625711">
    <property type="component" value="Unassembled WGS sequence"/>
</dbReference>
<feature type="region of interest" description="Disordered" evidence="1">
    <location>
        <begin position="1"/>
        <end position="36"/>
    </location>
</feature>
<accession>A0A834I245</accession>
<organism evidence="2 3">
    <name type="scientific">Rhynchophorus ferrugineus</name>
    <name type="common">Red palm weevil</name>
    <name type="synonym">Curculio ferrugineus</name>
    <dbReference type="NCBI Taxonomy" id="354439"/>
    <lineage>
        <taxon>Eukaryota</taxon>
        <taxon>Metazoa</taxon>
        <taxon>Ecdysozoa</taxon>
        <taxon>Arthropoda</taxon>
        <taxon>Hexapoda</taxon>
        <taxon>Insecta</taxon>
        <taxon>Pterygota</taxon>
        <taxon>Neoptera</taxon>
        <taxon>Endopterygota</taxon>
        <taxon>Coleoptera</taxon>
        <taxon>Polyphaga</taxon>
        <taxon>Cucujiformia</taxon>
        <taxon>Curculionidae</taxon>
        <taxon>Dryophthorinae</taxon>
        <taxon>Rhynchophorus</taxon>
    </lineage>
</organism>
<sequence length="238" mass="26778">MRRETTAGTTSGVVGMEEEEEEVEYPLQERSTKRTTRVSERTISCSIKNQDLELEISPKSNFQFSSILNYLFIAEGALVNSRPNLVRVCQQHRPKQLLSAYRSCERNLKRSELDIRPDKSIGRTSRPDPALSRKTYKCRIVPGRAGPGQIFMANHKRKFCRDGNKKGPRETEEEGGGGGVETSGRKNGLDRGIGAGWRTRWGRLGVWGVRPTCERDGRRYRVGYGGGDGWESGKPNFP</sequence>
<dbReference type="AlphaFoldDB" id="A0A834I245"/>
<evidence type="ECO:0000313" key="2">
    <source>
        <dbReference type="EMBL" id="KAF7273050.1"/>
    </source>
</evidence>
<gene>
    <name evidence="2" type="ORF">GWI33_014209</name>
</gene>
<keyword evidence="3" id="KW-1185">Reference proteome</keyword>
<dbReference type="EMBL" id="JAACXV010013582">
    <property type="protein sequence ID" value="KAF7273050.1"/>
    <property type="molecule type" value="Genomic_DNA"/>
</dbReference>